<reference evidence="4" key="1">
    <citation type="submission" date="2010-02" db="EMBL/GenBank/DDBJ databases">
        <title>Complete sequence of Desulfurivibrio alkaliphilus AHT2.</title>
        <authorList>
            <consortium name="US DOE Joint Genome Institute"/>
            <person name="Pitluck S."/>
            <person name="Chertkov O."/>
            <person name="Detter J.C."/>
            <person name="Han C."/>
            <person name="Tapia R."/>
            <person name="Larimer F."/>
            <person name="Land M."/>
            <person name="Hauser L."/>
            <person name="Kyrpides N."/>
            <person name="Mikhailova N."/>
            <person name="Sorokin D.Y."/>
            <person name="Muyzer G."/>
            <person name="Woyke T."/>
        </authorList>
    </citation>
    <scope>NUCLEOTIDE SEQUENCE [LARGE SCALE GENOMIC DNA]</scope>
    <source>
        <strain evidence="4">DSM 19089 / UNIQEM U267 / AHT2</strain>
    </source>
</reference>
<keyword evidence="2" id="KW-0732">Signal</keyword>
<dbReference type="InParanoid" id="D6Z556"/>
<dbReference type="KEGG" id="dak:DaAHT2_2003"/>
<name>D6Z556_DESAT</name>
<feature type="signal peptide" evidence="2">
    <location>
        <begin position="1"/>
        <end position="23"/>
    </location>
</feature>
<dbReference type="HOGENOM" id="CLU_870760_0_0_7"/>
<dbReference type="EMBL" id="CP001940">
    <property type="protein sequence ID" value="ADH86681.1"/>
    <property type="molecule type" value="Genomic_DNA"/>
</dbReference>
<organism evidence="3 4">
    <name type="scientific">Desulfurivibrio alkaliphilus (strain DSM 19089 / UNIQEM U267 / AHT2)</name>
    <dbReference type="NCBI Taxonomy" id="589865"/>
    <lineage>
        <taxon>Bacteria</taxon>
        <taxon>Pseudomonadati</taxon>
        <taxon>Thermodesulfobacteriota</taxon>
        <taxon>Desulfobulbia</taxon>
        <taxon>Desulfobulbales</taxon>
        <taxon>Desulfobulbaceae</taxon>
        <taxon>Desulfurivibrio</taxon>
    </lineage>
</organism>
<keyword evidence="4" id="KW-1185">Reference proteome</keyword>
<proteinExistence type="predicted"/>
<gene>
    <name evidence="3" type="ordered locus">DaAHT2_2003</name>
</gene>
<feature type="chain" id="PRO_5003091603" description="Porin" evidence="2">
    <location>
        <begin position="24"/>
        <end position="319"/>
    </location>
</feature>
<evidence type="ECO:0000256" key="2">
    <source>
        <dbReference type="SAM" id="SignalP"/>
    </source>
</evidence>
<evidence type="ECO:0008006" key="5">
    <source>
        <dbReference type="Google" id="ProtNLM"/>
    </source>
</evidence>
<dbReference type="AlphaFoldDB" id="D6Z556"/>
<evidence type="ECO:0000313" key="4">
    <source>
        <dbReference type="Proteomes" id="UP000001508"/>
    </source>
</evidence>
<evidence type="ECO:0000256" key="1">
    <source>
        <dbReference type="SAM" id="MobiDB-lite"/>
    </source>
</evidence>
<feature type="compositionally biased region" description="Polar residues" evidence="1">
    <location>
        <begin position="285"/>
        <end position="300"/>
    </location>
</feature>
<evidence type="ECO:0000313" key="3">
    <source>
        <dbReference type="EMBL" id="ADH86681.1"/>
    </source>
</evidence>
<sequence length="319" mass="33921">MKTWQLGIALLGGAALLSVPALASADEAATDSSGGLFSTSVLSRFLPSAGSQEDAPPRQSLPTRFSLGFFTTGQTARADTALEEDFLASSYLQDGQPTQITALANFGYGSYYGVSRLDTTSLYLLPGLAGLDELPRSSEVPRDESLALSLEAGVRHHDLNTGVLYAYQSGYPALHRPHGATALPSYIFTPLGPLTEQNRDQRGPNGHAVFLYLGYNHSPQLNLRGSVGLAKTGINSSDSETGHLLSEQSRRWGIDIAATYKLLDNLVYHAHLGYVSIDETPSTADAPTLHTGSDATPQSAGGQGPDSIFHIGSHIRMTF</sequence>
<accession>D6Z556</accession>
<protein>
    <recommendedName>
        <fullName evidence="5">Porin</fullName>
    </recommendedName>
</protein>
<dbReference type="SUPFAM" id="SSF56935">
    <property type="entry name" value="Porins"/>
    <property type="match status" value="1"/>
</dbReference>
<feature type="region of interest" description="Disordered" evidence="1">
    <location>
        <begin position="285"/>
        <end position="307"/>
    </location>
</feature>
<dbReference type="Proteomes" id="UP000001508">
    <property type="component" value="Chromosome"/>
</dbReference>